<protein>
    <submittedName>
        <fullName evidence="4">NopRA1 domain-containing protein</fullName>
    </submittedName>
</protein>
<dbReference type="GO" id="GO:0000463">
    <property type="term" value="P:maturation of LSU-rRNA from tricistronic rRNA transcript (SSU-rRNA, 5.8S rRNA, LSU-rRNA)"/>
    <property type="evidence" value="ECO:0007669"/>
    <property type="project" value="TreeGrafter"/>
</dbReference>
<dbReference type="STRING" id="51028.A0A0N4V702"/>
<dbReference type="PANTHER" id="PTHR13500">
    <property type="entry name" value="NUCLEOLAR PRERIBOSOMAL-ASSOCIATED PROTEIN 1"/>
    <property type="match status" value="1"/>
</dbReference>
<evidence type="ECO:0000259" key="1">
    <source>
        <dbReference type="Pfam" id="PF16201"/>
    </source>
</evidence>
<dbReference type="OrthoDB" id="72892at2759"/>
<reference evidence="2 3" key="2">
    <citation type="submission" date="2018-10" db="EMBL/GenBank/DDBJ databases">
        <authorList>
            <consortium name="Pathogen Informatics"/>
        </authorList>
    </citation>
    <scope>NUCLEOTIDE SEQUENCE [LARGE SCALE GENOMIC DNA]</scope>
</reference>
<dbReference type="InterPro" id="IPR032436">
    <property type="entry name" value="URB1_C"/>
</dbReference>
<dbReference type="Proteomes" id="UP000274131">
    <property type="component" value="Unassembled WGS sequence"/>
</dbReference>
<evidence type="ECO:0000313" key="3">
    <source>
        <dbReference type="Proteomes" id="UP000274131"/>
    </source>
</evidence>
<dbReference type="GO" id="GO:0005730">
    <property type="term" value="C:nucleolus"/>
    <property type="evidence" value="ECO:0007669"/>
    <property type="project" value="TreeGrafter"/>
</dbReference>
<dbReference type="WBParaSite" id="EVEC_0000605301-mRNA-1">
    <property type="protein sequence ID" value="EVEC_0000605301-mRNA-1"/>
    <property type="gene ID" value="EVEC_0000605301"/>
</dbReference>
<dbReference type="GO" id="GO:0000466">
    <property type="term" value="P:maturation of 5.8S rRNA from tricistronic rRNA transcript (SSU-rRNA, 5.8S rRNA, LSU-rRNA)"/>
    <property type="evidence" value="ECO:0007669"/>
    <property type="project" value="TreeGrafter"/>
</dbReference>
<dbReference type="PANTHER" id="PTHR13500:SF0">
    <property type="entry name" value="NUCLEOLAR PRE-RIBOSOMAL-ASSOCIATED PROTEIN 1"/>
    <property type="match status" value="1"/>
</dbReference>
<dbReference type="InterPro" id="IPR039844">
    <property type="entry name" value="URB1"/>
</dbReference>
<dbReference type="AlphaFoldDB" id="A0A0N4V702"/>
<organism evidence="4">
    <name type="scientific">Enterobius vermicularis</name>
    <name type="common">Human pinworm</name>
    <dbReference type="NCBI Taxonomy" id="51028"/>
    <lineage>
        <taxon>Eukaryota</taxon>
        <taxon>Metazoa</taxon>
        <taxon>Ecdysozoa</taxon>
        <taxon>Nematoda</taxon>
        <taxon>Chromadorea</taxon>
        <taxon>Rhabditida</taxon>
        <taxon>Spirurina</taxon>
        <taxon>Oxyuridomorpha</taxon>
        <taxon>Oxyuroidea</taxon>
        <taxon>Oxyuridae</taxon>
        <taxon>Enterobius</taxon>
    </lineage>
</organism>
<evidence type="ECO:0000313" key="2">
    <source>
        <dbReference type="EMBL" id="VDD90913.1"/>
    </source>
</evidence>
<proteinExistence type="predicted"/>
<feature type="domain" description="URB1 C-terminal" evidence="1">
    <location>
        <begin position="204"/>
        <end position="420"/>
    </location>
</feature>
<sequence>MVYKRHWDLHDDGSFRDSGKGSVALHKLKKYKRHLTGELGRDQCRRDFAMSLLDVVDKPFVTNLLVRYKGTEDQIDKEIYDVLFCLERTYRIGFFKEGDYLLFSESFQSLTPLVFGERAKHNYENLQSFGHSLSARLTSEEVLDFLDPEMMWFTLSNFSDSPYSLRKCKGNQIYDARFVLRLLVSVSDVGMEVSNKKFIQCNALSFALAATSLYERENRALAYVILHRFLNRLSDLSLENFNERPFYLYVLRVFRNSIEKSNQRIPHDFVTRFFNSHWNLAEETTKPAVSVVSLFMAEVVKLFLCPENPLYRPILSFFLLKPTLNMEDVPEFYKLLLSSSTDQHQEERRWILRLIADSLIEPYDYNIMQKRFGVKLCLSLFGSCMSDWISRRYVLFILSAALRHSSVAHDLFHRHNLLCWIATTIQVAHSFQFFFAMQEKDFITRWEASFLCQLFVNLLVHFESRFSKDIANVGPSFGNSERRVCQMLCRKVLQVICKEDDKGKSLWFDKLTAYLESDGDIRIN</sequence>
<name>A0A0N4V702_ENTVE</name>
<dbReference type="Pfam" id="PF16201">
    <property type="entry name" value="NopRA1"/>
    <property type="match status" value="1"/>
</dbReference>
<dbReference type="EMBL" id="UXUI01008231">
    <property type="protein sequence ID" value="VDD90913.1"/>
    <property type="molecule type" value="Genomic_DNA"/>
</dbReference>
<keyword evidence="3" id="KW-1185">Reference proteome</keyword>
<reference evidence="4" key="1">
    <citation type="submission" date="2017-02" db="UniProtKB">
        <authorList>
            <consortium name="WormBaseParasite"/>
        </authorList>
    </citation>
    <scope>IDENTIFICATION</scope>
</reference>
<gene>
    <name evidence="2" type="ORF">EVEC_LOCUS5664</name>
</gene>
<accession>A0A0N4V702</accession>
<evidence type="ECO:0000313" key="4">
    <source>
        <dbReference type="WBParaSite" id="EVEC_0000605301-mRNA-1"/>
    </source>
</evidence>